<reference evidence="2" key="1">
    <citation type="journal article" date="2023" name="G3 (Bethesda)">
        <title>A reference genome for the long-term kleptoplast-retaining sea slug Elysia crispata morphotype clarki.</title>
        <authorList>
            <person name="Eastman K.E."/>
            <person name="Pendleton A.L."/>
            <person name="Shaikh M.A."/>
            <person name="Suttiyut T."/>
            <person name="Ogas R."/>
            <person name="Tomko P."/>
            <person name="Gavelis G."/>
            <person name="Widhalm J.R."/>
            <person name="Wisecaver J.H."/>
        </authorList>
    </citation>
    <scope>NUCLEOTIDE SEQUENCE</scope>
    <source>
        <strain evidence="2">ECLA1</strain>
    </source>
</reference>
<dbReference type="AlphaFoldDB" id="A0AAE1A4R8"/>
<evidence type="ECO:0000313" key="2">
    <source>
        <dbReference type="EMBL" id="KAK3781160.1"/>
    </source>
</evidence>
<feature type="compositionally biased region" description="Basic and acidic residues" evidence="1">
    <location>
        <begin position="90"/>
        <end position="105"/>
    </location>
</feature>
<organism evidence="2 3">
    <name type="scientific">Elysia crispata</name>
    <name type="common">lettuce slug</name>
    <dbReference type="NCBI Taxonomy" id="231223"/>
    <lineage>
        <taxon>Eukaryota</taxon>
        <taxon>Metazoa</taxon>
        <taxon>Spiralia</taxon>
        <taxon>Lophotrochozoa</taxon>
        <taxon>Mollusca</taxon>
        <taxon>Gastropoda</taxon>
        <taxon>Heterobranchia</taxon>
        <taxon>Euthyneura</taxon>
        <taxon>Panpulmonata</taxon>
        <taxon>Sacoglossa</taxon>
        <taxon>Placobranchoidea</taxon>
        <taxon>Plakobranchidae</taxon>
        <taxon>Elysia</taxon>
    </lineage>
</organism>
<accession>A0AAE1A4R8</accession>
<evidence type="ECO:0000313" key="3">
    <source>
        <dbReference type="Proteomes" id="UP001283361"/>
    </source>
</evidence>
<feature type="region of interest" description="Disordered" evidence="1">
    <location>
        <begin position="82"/>
        <end position="105"/>
    </location>
</feature>
<proteinExistence type="predicted"/>
<evidence type="ECO:0000256" key="1">
    <source>
        <dbReference type="SAM" id="MobiDB-lite"/>
    </source>
</evidence>
<comment type="caution">
    <text evidence="2">The sequence shown here is derived from an EMBL/GenBank/DDBJ whole genome shotgun (WGS) entry which is preliminary data.</text>
</comment>
<name>A0AAE1A4R8_9GAST</name>
<gene>
    <name evidence="2" type="ORF">RRG08_020101</name>
</gene>
<dbReference type="Proteomes" id="UP001283361">
    <property type="component" value="Unassembled WGS sequence"/>
</dbReference>
<dbReference type="EMBL" id="JAWDGP010002657">
    <property type="protein sequence ID" value="KAK3781160.1"/>
    <property type="molecule type" value="Genomic_DNA"/>
</dbReference>
<keyword evidence="3" id="KW-1185">Reference proteome</keyword>
<sequence length="105" mass="12155">MTKIKGRFEASSSVEIHSTVSRGNFCEPCRGMFYHTYHSLTHRERRLDQQNQSMAYTAVGEKQSEVNQEKIIWCHNSLIRPSSLGPLPHQRPEDSRAVAWHSRES</sequence>
<protein>
    <submittedName>
        <fullName evidence="2">Uncharacterized protein</fullName>
    </submittedName>
</protein>